<evidence type="ECO:0000256" key="4">
    <source>
        <dbReference type="ARBA" id="ARBA00022989"/>
    </source>
</evidence>
<feature type="transmembrane region" description="Helical" evidence="6">
    <location>
        <begin position="166"/>
        <end position="185"/>
    </location>
</feature>
<comment type="subcellular location">
    <subcellularLocation>
        <location evidence="1">Membrane</location>
        <topology evidence="1">Multi-pass membrane protein</topology>
    </subcellularLocation>
</comment>
<feature type="transmembrane region" description="Helical" evidence="6">
    <location>
        <begin position="51"/>
        <end position="71"/>
    </location>
</feature>
<dbReference type="InterPro" id="IPR000620">
    <property type="entry name" value="EamA_dom"/>
</dbReference>
<dbReference type="GO" id="GO:0016020">
    <property type="term" value="C:membrane"/>
    <property type="evidence" value="ECO:0007669"/>
    <property type="project" value="UniProtKB-SubCell"/>
</dbReference>
<gene>
    <name evidence="8" type="ORF">EMEDMD4_10006</name>
</gene>
<proteinExistence type="inferred from homology"/>
<evidence type="ECO:0000256" key="5">
    <source>
        <dbReference type="ARBA" id="ARBA00023136"/>
    </source>
</evidence>
<evidence type="ECO:0000259" key="7">
    <source>
        <dbReference type="Pfam" id="PF00892"/>
    </source>
</evidence>
<protein>
    <recommendedName>
        <fullName evidence="7">EamA domain-containing protein</fullName>
    </recommendedName>
</protein>
<feature type="transmembrane region" description="Helical" evidence="6">
    <location>
        <begin position="262"/>
        <end position="279"/>
    </location>
</feature>
<dbReference type="AlphaFoldDB" id="A0A508WMZ6"/>
<evidence type="ECO:0000256" key="1">
    <source>
        <dbReference type="ARBA" id="ARBA00004141"/>
    </source>
</evidence>
<feature type="transmembrane region" description="Helical" evidence="6">
    <location>
        <begin position="24"/>
        <end position="45"/>
    </location>
</feature>
<keyword evidence="3 6" id="KW-0812">Transmembrane</keyword>
<feature type="transmembrane region" description="Helical" evidence="6">
    <location>
        <begin position="83"/>
        <end position="103"/>
    </location>
</feature>
<feature type="domain" description="EamA" evidence="7">
    <location>
        <begin position="168"/>
        <end position="301"/>
    </location>
</feature>
<dbReference type="PANTHER" id="PTHR32322">
    <property type="entry name" value="INNER MEMBRANE TRANSPORTER"/>
    <property type="match status" value="1"/>
</dbReference>
<feature type="transmembrane region" description="Helical" evidence="6">
    <location>
        <begin position="285"/>
        <end position="303"/>
    </location>
</feature>
<feature type="transmembrane region" description="Helical" evidence="6">
    <location>
        <begin position="141"/>
        <end position="160"/>
    </location>
</feature>
<evidence type="ECO:0000256" key="2">
    <source>
        <dbReference type="ARBA" id="ARBA00007362"/>
    </source>
</evidence>
<sequence length="313" mass="32050">MRIVSSAAIFNPGGGRMSKQAQGYVYLSLAMVLVGSTVIASKIIAADLPPFTATALRFVVAFPLFLLLMRARTTPWPRLTRRDWLLLLLQAGAGSVGYTTLLISGLKFTSAADAGVIIGTLPVVSAAIAIVVLGERPHPSLFFAIGLAAAGVLAIVSKSGNAGPHSLSGGALIFGAVVCEGLFILLNKRLNTPIQPLALSSLMAGFGGAIAAPFALFEPAWVEAATVPAFAAVVYYALVPTVGGFLLWYAGLAKVSGTEASVFTALAPVSAVLLAYTILDEPLGLSQVLGIGCVLIAVLTLALPGARALPGKP</sequence>
<dbReference type="Proteomes" id="UP000507954">
    <property type="component" value="Unassembled WGS sequence"/>
</dbReference>
<comment type="similarity">
    <text evidence="2">Belongs to the EamA transporter family.</text>
</comment>
<feature type="domain" description="EamA" evidence="7">
    <location>
        <begin position="23"/>
        <end position="156"/>
    </location>
</feature>
<dbReference type="EMBL" id="CABFNB010000001">
    <property type="protein sequence ID" value="VTZ58830.1"/>
    <property type="molecule type" value="Genomic_DNA"/>
</dbReference>
<feature type="transmembrane region" description="Helical" evidence="6">
    <location>
        <begin position="197"/>
        <end position="217"/>
    </location>
</feature>
<evidence type="ECO:0000256" key="6">
    <source>
        <dbReference type="SAM" id="Phobius"/>
    </source>
</evidence>
<reference evidence="8" key="1">
    <citation type="submission" date="2019-06" db="EMBL/GenBank/DDBJ databases">
        <authorList>
            <person name="Le Quere A."/>
            <person name="Colella S."/>
        </authorList>
    </citation>
    <scope>NUCLEOTIDE SEQUENCE</scope>
    <source>
        <strain evidence="8">EmedicaeMD41</strain>
    </source>
</reference>
<dbReference type="InterPro" id="IPR037185">
    <property type="entry name" value="EmrE-like"/>
</dbReference>
<evidence type="ECO:0000256" key="3">
    <source>
        <dbReference type="ARBA" id="ARBA00022692"/>
    </source>
</evidence>
<dbReference type="InterPro" id="IPR050638">
    <property type="entry name" value="AA-Vitamin_Transporters"/>
</dbReference>
<dbReference type="SUPFAM" id="SSF103481">
    <property type="entry name" value="Multidrug resistance efflux transporter EmrE"/>
    <property type="match status" value="2"/>
</dbReference>
<dbReference type="PANTHER" id="PTHR32322:SF2">
    <property type="entry name" value="EAMA DOMAIN-CONTAINING PROTEIN"/>
    <property type="match status" value="1"/>
</dbReference>
<keyword evidence="5 6" id="KW-0472">Membrane</keyword>
<feature type="transmembrane region" description="Helical" evidence="6">
    <location>
        <begin position="115"/>
        <end position="134"/>
    </location>
</feature>
<evidence type="ECO:0000313" key="8">
    <source>
        <dbReference type="EMBL" id="VTZ58830.1"/>
    </source>
</evidence>
<name>A0A508WMZ6_9HYPH</name>
<accession>A0A508WMZ6</accession>
<keyword evidence="4 6" id="KW-1133">Transmembrane helix</keyword>
<dbReference type="Pfam" id="PF00892">
    <property type="entry name" value="EamA"/>
    <property type="match status" value="2"/>
</dbReference>
<organism evidence="8">
    <name type="scientific">Sinorhizobium medicae</name>
    <dbReference type="NCBI Taxonomy" id="110321"/>
    <lineage>
        <taxon>Bacteria</taxon>
        <taxon>Pseudomonadati</taxon>
        <taxon>Pseudomonadota</taxon>
        <taxon>Alphaproteobacteria</taxon>
        <taxon>Hyphomicrobiales</taxon>
        <taxon>Rhizobiaceae</taxon>
        <taxon>Sinorhizobium/Ensifer group</taxon>
        <taxon>Sinorhizobium</taxon>
    </lineage>
</organism>
<feature type="transmembrane region" description="Helical" evidence="6">
    <location>
        <begin position="229"/>
        <end position="250"/>
    </location>
</feature>